<comment type="caution">
    <text evidence="5">The sequence shown here is derived from an EMBL/GenBank/DDBJ whole genome shotgun (WGS) entry which is preliminary data.</text>
</comment>
<dbReference type="GO" id="GO:0016829">
    <property type="term" value="F:lyase activity"/>
    <property type="evidence" value="ECO:0007669"/>
    <property type="project" value="UniProtKB-KW"/>
</dbReference>
<dbReference type="EMBL" id="JAAVJI010000001">
    <property type="protein sequence ID" value="NJO99347.1"/>
    <property type="molecule type" value="Genomic_DNA"/>
</dbReference>
<dbReference type="InterPro" id="IPR013785">
    <property type="entry name" value="Aldolase_TIM"/>
</dbReference>
<organism evidence="5 6">
    <name type="scientific">Pseudomonas quercus</name>
    <dbReference type="NCBI Taxonomy" id="2722792"/>
    <lineage>
        <taxon>Bacteria</taxon>
        <taxon>Pseudomonadati</taxon>
        <taxon>Pseudomonadota</taxon>
        <taxon>Gammaproteobacteria</taxon>
        <taxon>Pseudomonadales</taxon>
        <taxon>Pseudomonadaceae</taxon>
        <taxon>Pseudomonas</taxon>
    </lineage>
</organism>
<accession>A0ABX0YB65</accession>
<name>A0ABX0YB65_9PSED</name>
<comment type="similarity">
    <text evidence="1">Belongs to the HMG-CoA lyase family.</text>
</comment>
<evidence type="ECO:0000259" key="4">
    <source>
        <dbReference type="PROSITE" id="PS50991"/>
    </source>
</evidence>
<evidence type="ECO:0000256" key="2">
    <source>
        <dbReference type="ARBA" id="ARBA00022723"/>
    </source>
</evidence>
<keyword evidence="6" id="KW-1185">Reference proteome</keyword>
<gene>
    <name evidence="5" type="ORF">HBH25_00480</name>
</gene>
<evidence type="ECO:0000256" key="3">
    <source>
        <dbReference type="ARBA" id="ARBA00023239"/>
    </source>
</evidence>
<dbReference type="PANTHER" id="PTHR42738">
    <property type="entry name" value="HYDROXYMETHYLGLUTARYL-COA LYASE"/>
    <property type="match status" value="1"/>
</dbReference>
<evidence type="ECO:0000256" key="1">
    <source>
        <dbReference type="ARBA" id="ARBA00009405"/>
    </source>
</evidence>
<feature type="domain" description="Pyruvate carboxyltransferase" evidence="4">
    <location>
        <begin position="7"/>
        <end position="274"/>
    </location>
</feature>
<dbReference type="PANTHER" id="PTHR42738:SF7">
    <property type="entry name" value="HYDROXYMETHYLGLUTARYL-COA LYASE"/>
    <property type="match status" value="1"/>
</dbReference>
<dbReference type="Proteomes" id="UP000746535">
    <property type="component" value="Unassembled WGS sequence"/>
</dbReference>
<keyword evidence="3 5" id="KW-0456">Lyase</keyword>
<dbReference type="InterPro" id="IPR043594">
    <property type="entry name" value="HMGL"/>
</dbReference>
<proteinExistence type="inferred from homology"/>
<reference evidence="5 6" key="1">
    <citation type="submission" date="2020-03" db="EMBL/GenBank/DDBJ databases">
        <authorList>
            <person name="Wang L."/>
            <person name="He N."/>
            <person name="Li Y."/>
            <person name="Fang Y."/>
            <person name="Zhang F."/>
        </authorList>
    </citation>
    <scope>NUCLEOTIDE SEQUENCE [LARGE SCALE GENOMIC DNA]</scope>
    <source>
        <strain evidence="6">hsmgli-8</strain>
    </source>
</reference>
<dbReference type="SUPFAM" id="SSF51569">
    <property type="entry name" value="Aldolase"/>
    <property type="match status" value="1"/>
</dbReference>
<dbReference type="Gene3D" id="3.20.20.70">
    <property type="entry name" value="Aldolase class I"/>
    <property type="match status" value="1"/>
</dbReference>
<dbReference type="InterPro" id="IPR000891">
    <property type="entry name" value="PYR_CT"/>
</dbReference>
<evidence type="ECO:0000313" key="6">
    <source>
        <dbReference type="Proteomes" id="UP000746535"/>
    </source>
</evidence>
<protein>
    <submittedName>
        <fullName evidence="5">Hydroxymethylglutaryl-CoA lyase</fullName>
    </submittedName>
</protein>
<evidence type="ECO:0000313" key="5">
    <source>
        <dbReference type="EMBL" id="NJO99347.1"/>
    </source>
</evidence>
<dbReference type="NCBIfam" id="NF004283">
    <property type="entry name" value="PRK05692.1"/>
    <property type="match status" value="1"/>
</dbReference>
<keyword evidence="2" id="KW-0479">Metal-binding</keyword>
<dbReference type="PROSITE" id="PS50991">
    <property type="entry name" value="PYR_CT"/>
    <property type="match status" value="1"/>
</dbReference>
<dbReference type="CDD" id="cd07938">
    <property type="entry name" value="DRE_TIM_HMGL"/>
    <property type="match status" value="1"/>
</dbReference>
<dbReference type="RefSeq" id="WP_168080432.1">
    <property type="nucleotide sequence ID" value="NZ_JAAVJI010000001.1"/>
</dbReference>
<sequence>MRLPDAVRIVEVGPRDGLQNEAGHVSTQAKVELIDGLANAGLGYIEAGSFVAPAWVPQMADTAAVWAAMRQAPGVTYAALVPNLRGLENALACGVREVAVFASASEGFSQHNINCSIAQSLARFEPVLARALSEGVRVRGYVSCVMGCPYDGKVTPEQVRPVALALSEMGCYEVSLGDTLGVGTATQTRRLIDVVGHAVPRAQLAGHYHNTYGQALANVYASLLEGVSVFDSALGGLGGCPYAKGASGNLATEDLVYLLQGLGIETGVALDTLIALSWAFNRVLGRTPDAKVSLARPAPGVGP</sequence>
<dbReference type="Pfam" id="PF00682">
    <property type="entry name" value="HMGL-like"/>
    <property type="match status" value="1"/>
</dbReference>